<evidence type="ECO:0000313" key="2">
    <source>
        <dbReference type="EMBL" id="MDO7869071.1"/>
    </source>
</evidence>
<dbReference type="RefSeq" id="WP_305028489.1">
    <property type="nucleotide sequence ID" value="NZ_JAUQTA010000002.1"/>
</dbReference>
<keyword evidence="1" id="KW-0472">Membrane</keyword>
<feature type="transmembrane region" description="Helical" evidence="1">
    <location>
        <begin position="85"/>
        <end position="105"/>
    </location>
</feature>
<evidence type="ECO:0008006" key="4">
    <source>
        <dbReference type="Google" id="ProtNLM"/>
    </source>
</evidence>
<sequence>MARVVLGAVAAEMTVPGGHCVRSGTATAERHTVRAWLVPGRPRVELPLQHARHDAYGRGMRSAAVMAVAGIAGTIWAATTGRDHPAGFLLLTLAALLLTAVNRLATMVGFGQDADGNVVMTRVHPSAAAAVQRAQERVR</sequence>
<keyword evidence="3" id="KW-1185">Reference proteome</keyword>
<comment type="caution">
    <text evidence="2">The sequence shown here is derived from an EMBL/GenBank/DDBJ whole genome shotgun (WGS) entry which is preliminary data.</text>
</comment>
<gene>
    <name evidence="2" type="ORF">Q5722_11925</name>
</gene>
<proteinExistence type="predicted"/>
<keyword evidence="1" id="KW-1133">Transmembrane helix</keyword>
<feature type="transmembrane region" description="Helical" evidence="1">
    <location>
        <begin position="62"/>
        <end position="79"/>
    </location>
</feature>
<keyword evidence="1" id="KW-0812">Transmembrane</keyword>
<reference evidence="2 3" key="1">
    <citation type="submission" date="2023-07" db="EMBL/GenBank/DDBJ databases">
        <title>Nocardioides sp. nov WY-20 isolated from soil.</title>
        <authorList>
            <person name="Liu B."/>
            <person name="Wan Y."/>
        </authorList>
    </citation>
    <scope>NUCLEOTIDE SEQUENCE [LARGE SCALE GENOMIC DNA]</scope>
    <source>
        <strain evidence="2 3">WY-20</strain>
    </source>
</reference>
<evidence type="ECO:0000256" key="1">
    <source>
        <dbReference type="SAM" id="Phobius"/>
    </source>
</evidence>
<evidence type="ECO:0000313" key="3">
    <source>
        <dbReference type="Proteomes" id="UP001233314"/>
    </source>
</evidence>
<organism evidence="2 3">
    <name type="scientific">Nocardioides jiangxiensis</name>
    <dbReference type="NCBI Taxonomy" id="3064524"/>
    <lineage>
        <taxon>Bacteria</taxon>
        <taxon>Bacillati</taxon>
        <taxon>Actinomycetota</taxon>
        <taxon>Actinomycetes</taxon>
        <taxon>Propionibacteriales</taxon>
        <taxon>Nocardioidaceae</taxon>
        <taxon>Nocardioides</taxon>
    </lineage>
</organism>
<name>A0ABT9B6Y2_9ACTN</name>
<dbReference type="Proteomes" id="UP001233314">
    <property type="component" value="Unassembled WGS sequence"/>
</dbReference>
<protein>
    <recommendedName>
        <fullName evidence="4">SdpI/YhfL protein family protein</fullName>
    </recommendedName>
</protein>
<dbReference type="EMBL" id="JAUQTA010000002">
    <property type="protein sequence ID" value="MDO7869071.1"/>
    <property type="molecule type" value="Genomic_DNA"/>
</dbReference>
<accession>A0ABT9B6Y2</accession>